<dbReference type="Gene3D" id="2.40.50.100">
    <property type="match status" value="1"/>
</dbReference>
<comment type="caution">
    <text evidence="1">The sequence shown here is derived from an EMBL/GenBank/DDBJ whole genome shotgun (WGS) entry which is preliminary data.</text>
</comment>
<organism evidence="1 2">
    <name type="scientific">Lactiplantibacillus plajomi</name>
    <dbReference type="NCBI Taxonomy" id="1457217"/>
    <lineage>
        <taxon>Bacteria</taxon>
        <taxon>Bacillati</taxon>
        <taxon>Bacillota</taxon>
        <taxon>Bacilli</taxon>
        <taxon>Lactobacillales</taxon>
        <taxon>Lactobacillaceae</taxon>
        <taxon>Lactiplantibacillus</taxon>
    </lineage>
</organism>
<name>A0ABV6K2Y7_9LACO</name>
<gene>
    <name evidence="1" type="ORF">ACFFGS_05510</name>
</gene>
<dbReference type="Pfam" id="PF01597">
    <property type="entry name" value="GCV_H"/>
    <property type="match status" value="1"/>
</dbReference>
<evidence type="ECO:0000313" key="1">
    <source>
        <dbReference type="EMBL" id="MFC0423577.1"/>
    </source>
</evidence>
<sequence length="124" mass="13868">MAKHDSAWKQMFNFYRDEYHEQRAPMIYGDVWLKTKSRQRLILGLTTATTTPLSTVSALTLPQIGQHVAAGDVLTTVSDASGEHPITTPFGGTVLKTNVDLLSQPTQLATNQQKENWLVWLRAD</sequence>
<dbReference type="InterPro" id="IPR011053">
    <property type="entry name" value="Single_hybrid_motif"/>
</dbReference>
<proteinExistence type="predicted"/>
<dbReference type="RefSeq" id="WP_137645994.1">
    <property type="nucleotide sequence ID" value="NZ_BAABRM010000032.1"/>
</dbReference>
<dbReference type="SUPFAM" id="SSF51230">
    <property type="entry name" value="Single hybrid motif"/>
    <property type="match status" value="1"/>
</dbReference>
<keyword evidence="2" id="KW-1185">Reference proteome</keyword>
<reference evidence="1 2" key="1">
    <citation type="submission" date="2024-09" db="EMBL/GenBank/DDBJ databases">
        <authorList>
            <person name="Sun Q."/>
            <person name="Mori K."/>
        </authorList>
    </citation>
    <scope>NUCLEOTIDE SEQUENCE [LARGE SCALE GENOMIC DNA]</scope>
    <source>
        <strain evidence="1 2">TBRC 4575</strain>
    </source>
</reference>
<evidence type="ECO:0000313" key="2">
    <source>
        <dbReference type="Proteomes" id="UP001589855"/>
    </source>
</evidence>
<dbReference type="EMBL" id="JBHLUK010000054">
    <property type="protein sequence ID" value="MFC0423577.1"/>
    <property type="molecule type" value="Genomic_DNA"/>
</dbReference>
<protein>
    <submittedName>
        <fullName evidence="1">Glycine cleavage system protein H</fullName>
    </submittedName>
</protein>
<dbReference type="InterPro" id="IPR033753">
    <property type="entry name" value="GCV_H/Fam206"/>
</dbReference>
<accession>A0ABV6K2Y7</accession>
<dbReference type="Proteomes" id="UP001589855">
    <property type="component" value="Unassembled WGS sequence"/>
</dbReference>